<keyword evidence="11 14" id="KW-0418">Kinase</keyword>
<dbReference type="Proteomes" id="UP000620127">
    <property type="component" value="Unassembled WGS sequence"/>
</dbReference>
<dbReference type="Pfam" id="PF02283">
    <property type="entry name" value="CobU"/>
    <property type="match status" value="1"/>
</dbReference>
<evidence type="ECO:0000256" key="4">
    <source>
        <dbReference type="ARBA" id="ARBA00003889"/>
    </source>
</evidence>
<keyword evidence="8 14" id="KW-0169">Cobalamin biosynthesis</keyword>
<evidence type="ECO:0000256" key="9">
    <source>
        <dbReference type="ARBA" id="ARBA00022679"/>
    </source>
</evidence>
<comment type="catalytic activity">
    <reaction evidence="3">
        <text>adenosylcob(III)inamide + GTP = adenosylcob(III)inamide phosphate + GDP + H(+)</text>
        <dbReference type="Rhea" id="RHEA:15765"/>
        <dbReference type="ChEBI" id="CHEBI:2480"/>
        <dbReference type="ChEBI" id="CHEBI:15378"/>
        <dbReference type="ChEBI" id="CHEBI:37565"/>
        <dbReference type="ChEBI" id="CHEBI:58189"/>
        <dbReference type="ChEBI" id="CHEBI:58502"/>
        <dbReference type="EC" id="2.7.1.156"/>
    </reaction>
</comment>
<comment type="caution">
    <text evidence="15">The sequence shown here is derived from an EMBL/GenBank/DDBJ whole genome shotgun (WGS) entry which is preliminary data.</text>
</comment>
<dbReference type="InterPro" id="IPR003203">
    <property type="entry name" value="CobU/CobP"/>
</dbReference>
<dbReference type="PANTHER" id="PTHR34848">
    <property type="match status" value="1"/>
</dbReference>
<evidence type="ECO:0000313" key="16">
    <source>
        <dbReference type="Proteomes" id="UP000620127"/>
    </source>
</evidence>
<protein>
    <recommendedName>
        <fullName evidence="14">Bifunctional adenosylcobalamin biosynthesis protein</fullName>
        <ecNumber evidence="14">2.7.1.156</ecNumber>
        <ecNumber evidence="14">2.7.7.62</ecNumber>
    </recommendedName>
</protein>
<keyword evidence="13 14" id="KW-0342">GTP-binding</keyword>
<evidence type="ECO:0000256" key="8">
    <source>
        <dbReference type="ARBA" id="ARBA00022573"/>
    </source>
</evidence>
<keyword evidence="10 14" id="KW-0547">Nucleotide-binding</keyword>
<dbReference type="EC" id="2.7.1.156" evidence="14"/>
<dbReference type="EMBL" id="BMYT01000001">
    <property type="protein sequence ID" value="GGX02527.1"/>
    <property type="molecule type" value="Genomic_DNA"/>
</dbReference>
<gene>
    <name evidence="15" type="primary">cobU</name>
    <name evidence="15" type="ORF">GCM10011282_05790</name>
</gene>
<dbReference type="Gene3D" id="3.40.50.300">
    <property type="entry name" value="P-loop containing nucleotide triphosphate hydrolases"/>
    <property type="match status" value="1"/>
</dbReference>
<comment type="pathway">
    <text evidence="5 14">Cofactor biosynthesis; adenosylcobalamin biosynthesis; adenosylcobalamin from cob(II)yrinate a,c-diamide: step 6/7.</text>
</comment>
<evidence type="ECO:0000256" key="5">
    <source>
        <dbReference type="ARBA" id="ARBA00004692"/>
    </source>
</evidence>
<keyword evidence="16" id="KW-1185">Reference proteome</keyword>
<organism evidence="15 16">
    <name type="scientific">Undibacterium macrobrachii</name>
    <dbReference type="NCBI Taxonomy" id="1119058"/>
    <lineage>
        <taxon>Bacteria</taxon>
        <taxon>Pseudomonadati</taxon>
        <taxon>Pseudomonadota</taxon>
        <taxon>Betaproteobacteria</taxon>
        <taxon>Burkholderiales</taxon>
        <taxon>Oxalobacteraceae</taxon>
        <taxon>Undibacterium</taxon>
    </lineage>
</organism>
<evidence type="ECO:0000256" key="7">
    <source>
        <dbReference type="ARBA" id="ARBA00007490"/>
    </source>
</evidence>
<evidence type="ECO:0000256" key="6">
    <source>
        <dbReference type="ARBA" id="ARBA00005159"/>
    </source>
</evidence>
<keyword evidence="12 14" id="KW-0067">ATP-binding</keyword>
<dbReference type="PIRSF" id="PIRSF006135">
    <property type="entry name" value="CobU"/>
    <property type="match status" value="1"/>
</dbReference>
<evidence type="ECO:0000256" key="2">
    <source>
        <dbReference type="ARBA" id="ARBA00000711"/>
    </source>
</evidence>
<evidence type="ECO:0000256" key="14">
    <source>
        <dbReference type="PIRNR" id="PIRNR006135"/>
    </source>
</evidence>
<keyword evidence="9 14" id="KW-0808">Transferase</keyword>
<evidence type="ECO:0000256" key="12">
    <source>
        <dbReference type="ARBA" id="ARBA00022840"/>
    </source>
</evidence>
<dbReference type="GO" id="GO:0016301">
    <property type="term" value="F:kinase activity"/>
    <property type="evidence" value="ECO:0007669"/>
    <property type="project" value="UniProtKB-KW"/>
</dbReference>
<evidence type="ECO:0000256" key="10">
    <source>
        <dbReference type="ARBA" id="ARBA00022741"/>
    </source>
</evidence>
<comment type="pathway">
    <text evidence="6 14">Cofactor biosynthesis; adenosylcobalamin biosynthesis; adenosylcobalamin from cob(II)yrinate a,c-diamide: step 5/7.</text>
</comment>
<reference evidence="16" key="1">
    <citation type="journal article" date="2019" name="Int. J. Syst. Evol. Microbiol.">
        <title>The Global Catalogue of Microorganisms (GCM) 10K type strain sequencing project: providing services to taxonomists for standard genome sequencing and annotation.</title>
        <authorList>
            <consortium name="The Broad Institute Genomics Platform"/>
            <consortium name="The Broad Institute Genome Sequencing Center for Infectious Disease"/>
            <person name="Wu L."/>
            <person name="Ma J."/>
        </authorList>
    </citation>
    <scope>NUCLEOTIDE SEQUENCE [LARGE SCALE GENOMIC DNA]</scope>
    <source>
        <strain evidence="16">KCTC 23916</strain>
    </source>
</reference>
<evidence type="ECO:0000256" key="11">
    <source>
        <dbReference type="ARBA" id="ARBA00022777"/>
    </source>
</evidence>
<dbReference type="CDD" id="cd00544">
    <property type="entry name" value="CobU"/>
    <property type="match status" value="1"/>
</dbReference>
<dbReference type="InterPro" id="IPR027417">
    <property type="entry name" value="P-loop_NTPase"/>
</dbReference>
<accession>A0ABQ2X6Y0</accession>
<comment type="catalytic activity">
    <reaction evidence="1 14">
        <text>adenosylcob(III)inamide + ATP = adenosylcob(III)inamide phosphate + ADP + H(+)</text>
        <dbReference type="Rhea" id="RHEA:15769"/>
        <dbReference type="ChEBI" id="CHEBI:2480"/>
        <dbReference type="ChEBI" id="CHEBI:15378"/>
        <dbReference type="ChEBI" id="CHEBI:30616"/>
        <dbReference type="ChEBI" id="CHEBI:58502"/>
        <dbReference type="ChEBI" id="CHEBI:456216"/>
        <dbReference type="EC" id="2.7.1.156"/>
    </reaction>
</comment>
<proteinExistence type="inferred from homology"/>
<evidence type="ECO:0000256" key="1">
    <source>
        <dbReference type="ARBA" id="ARBA00000312"/>
    </source>
</evidence>
<dbReference type="EC" id="2.7.7.62" evidence="14"/>
<dbReference type="SUPFAM" id="SSF52540">
    <property type="entry name" value="P-loop containing nucleoside triphosphate hydrolases"/>
    <property type="match status" value="1"/>
</dbReference>
<evidence type="ECO:0000256" key="13">
    <source>
        <dbReference type="ARBA" id="ARBA00023134"/>
    </source>
</evidence>
<comment type="catalytic activity">
    <reaction evidence="2 14">
        <text>adenosylcob(III)inamide phosphate + GTP + H(+) = adenosylcob(III)inamide-GDP + diphosphate</text>
        <dbReference type="Rhea" id="RHEA:22712"/>
        <dbReference type="ChEBI" id="CHEBI:15378"/>
        <dbReference type="ChEBI" id="CHEBI:33019"/>
        <dbReference type="ChEBI" id="CHEBI:37565"/>
        <dbReference type="ChEBI" id="CHEBI:58502"/>
        <dbReference type="ChEBI" id="CHEBI:60487"/>
        <dbReference type="EC" id="2.7.7.62"/>
    </reaction>
</comment>
<name>A0ABQ2X6Y0_9BURK</name>
<evidence type="ECO:0000313" key="15">
    <source>
        <dbReference type="EMBL" id="GGX02527.1"/>
    </source>
</evidence>
<comment type="function">
    <text evidence="4 14">Catalyzes ATP-dependent phosphorylation of adenosylcobinamide and addition of GMP to adenosylcobinamide phosphate.</text>
</comment>
<sequence length="207" mass="22268">MSVDPSAGMSAGVSTNLSIARSELILGGQKSGKSARAEMLAWSWLQANADHHATFIATAQAWDDEMRARIVRHQADRAARLPTMLTIEEPIAVAAAIRTHSQADCLIVLDCLTLWLTNCLMPIDQVAIDMNVMKEVIADLLDAVQTARGPVVIVSNEIGLGVIPMGREVRSYVDQLGKLNQALAATVDRVSLMAAGIPLCLKNKEGR</sequence>
<evidence type="ECO:0000256" key="3">
    <source>
        <dbReference type="ARBA" id="ARBA00001522"/>
    </source>
</evidence>
<dbReference type="PANTHER" id="PTHR34848:SF1">
    <property type="entry name" value="BIFUNCTIONAL ADENOSYLCOBALAMIN BIOSYNTHESIS PROTEIN COBU"/>
    <property type="match status" value="1"/>
</dbReference>
<comment type="similarity">
    <text evidence="7 14">Belongs to the CobU/CobP family.</text>
</comment>